<dbReference type="AlphaFoldDB" id="A0A2C6KD66"/>
<feature type="non-terminal residue" evidence="1">
    <location>
        <position position="83"/>
    </location>
</feature>
<dbReference type="VEuPathDB" id="ToxoDB:CSUI_011502"/>
<accession>A0A2C6KD66</accession>
<protein>
    <submittedName>
        <fullName evidence="1">Uncharacterized protein</fullName>
    </submittedName>
</protein>
<proteinExistence type="predicted"/>
<name>A0A2C6KD66_9APIC</name>
<comment type="caution">
    <text evidence="1">The sequence shown here is derived from an EMBL/GenBank/DDBJ whole genome shotgun (WGS) entry which is preliminary data.</text>
</comment>
<evidence type="ECO:0000313" key="1">
    <source>
        <dbReference type="EMBL" id="PHJ14688.1"/>
    </source>
</evidence>
<evidence type="ECO:0000313" key="2">
    <source>
        <dbReference type="Proteomes" id="UP000221165"/>
    </source>
</evidence>
<gene>
    <name evidence="1" type="ORF">CSUI_011502</name>
</gene>
<keyword evidence="2" id="KW-1185">Reference proteome</keyword>
<dbReference type="RefSeq" id="XP_067916424.1">
    <property type="nucleotide sequence ID" value="XM_068071600.1"/>
</dbReference>
<dbReference type="GeneID" id="94434811"/>
<reference evidence="1 2" key="1">
    <citation type="journal article" date="2017" name="Int. J. Parasitol.">
        <title>The genome of the protozoan parasite Cystoisospora suis and a reverse vaccinology approach to identify vaccine candidates.</title>
        <authorList>
            <person name="Palmieri N."/>
            <person name="Shrestha A."/>
            <person name="Ruttkowski B."/>
            <person name="Beck T."/>
            <person name="Vogl C."/>
            <person name="Tomley F."/>
            <person name="Blake D.P."/>
            <person name="Joachim A."/>
        </authorList>
    </citation>
    <scope>NUCLEOTIDE SEQUENCE [LARGE SCALE GENOMIC DNA]</scope>
    <source>
        <strain evidence="1 2">Wien I</strain>
    </source>
</reference>
<dbReference type="EMBL" id="MIGC01012506">
    <property type="protein sequence ID" value="PHJ14688.1"/>
    <property type="molecule type" value="Genomic_DNA"/>
</dbReference>
<organism evidence="1 2">
    <name type="scientific">Cystoisospora suis</name>
    <dbReference type="NCBI Taxonomy" id="483139"/>
    <lineage>
        <taxon>Eukaryota</taxon>
        <taxon>Sar</taxon>
        <taxon>Alveolata</taxon>
        <taxon>Apicomplexa</taxon>
        <taxon>Conoidasida</taxon>
        <taxon>Coccidia</taxon>
        <taxon>Eucoccidiorida</taxon>
        <taxon>Eimeriorina</taxon>
        <taxon>Sarcocystidae</taxon>
        <taxon>Cystoisospora</taxon>
    </lineage>
</organism>
<dbReference type="Proteomes" id="UP000221165">
    <property type="component" value="Unassembled WGS sequence"/>
</dbReference>
<sequence length="83" mass="9187">MPRTDSRESGRDWVLSLLQILTRPWVSAEACVHSLDIGVATVKIQAMADQGHGLKFPGPITCRAAVCFEAARPLEVRELFLPR</sequence>